<proteinExistence type="predicted"/>
<evidence type="ECO:0000313" key="3">
    <source>
        <dbReference type="Proteomes" id="UP000694701"/>
    </source>
</evidence>
<feature type="compositionally biased region" description="Polar residues" evidence="1">
    <location>
        <begin position="361"/>
        <end position="370"/>
    </location>
</feature>
<dbReference type="SUPFAM" id="SSF50494">
    <property type="entry name" value="Trypsin-like serine proteases"/>
    <property type="match status" value="1"/>
</dbReference>
<name>A0A8C2DVS8_CYPCA</name>
<dbReference type="Pfam" id="PF13365">
    <property type="entry name" value="Trypsin_2"/>
    <property type="match status" value="1"/>
</dbReference>
<feature type="region of interest" description="Disordered" evidence="1">
    <location>
        <begin position="96"/>
        <end position="131"/>
    </location>
</feature>
<dbReference type="AlphaFoldDB" id="A0A8C2DVS8"/>
<dbReference type="InterPro" id="IPR009003">
    <property type="entry name" value="Peptidase_S1_PA"/>
</dbReference>
<evidence type="ECO:0000256" key="1">
    <source>
        <dbReference type="SAM" id="MobiDB-lite"/>
    </source>
</evidence>
<dbReference type="PANTHER" id="PTHR14389">
    <property type="entry name" value="SI:CH1073-475A24.1"/>
    <property type="match status" value="1"/>
</dbReference>
<dbReference type="GO" id="GO:0005634">
    <property type="term" value="C:nucleus"/>
    <property type="evidence" value="ECO:0007669"/>
    <property type="project" value="TreeGrafter"/>
</dbReference>
<dbReference type="InterPro" id="IPR043504">
    <property type="entry name" value="Peptidase_S1_PA_chymotrypsin"/>
</dbReference>
<reference evidence="2" key="1">
    <citation type="submission" date="2025-08" db="UniProtKB">
        <authorList>
            <consortium name="Ensembl"/>
        </authorList>
    </citation>
    <scope>IDENTIFICATION</scope>
</reference>
<dbReference type="Proteomes" id="UP000694701">
    <property type="component" value="Unplaced"/>
</dbReference>
<evidence type="ECO:0000313" key="2">
    <source>
        <dbReference type="Ensembl" id="ENSCCRP00020031892.1"/>
    </source>
</evidence>
<dbReference type="GO" id="GO:0006260">
    <property type="term" value="P:DNA replication"/>
    <property type="evidence" value="ECO:0007669"/>
    <property type="project" value="TreeGrafter"/>
</dbReference>
<feature type="region of interest" description="Disordered" evidence="1">
    <location>
        <begin position="335"/>
        <end position="376"/>
    </location>
</feature>
<feature type="compositionally biased region" description="Polar residues" evidence="1">
    <location>
        <begin position="96"/>
        <end position="106"/>
    </location>
</feature>
<accession>A0A8C2DVS8</accession>
<sequence>MRALTGHPVENSGKRSTRTFSCLKNSYKIQGTAKNMPKVPPNKKFKQTDLLSSFKQSPVSDCYLSHPLWLATALDLGLFLMVMCCFFQKKQIATDSEPGETSVSDNVQKRMARSRKTEAEEGPSSLQQRTEDQKHTFRFCFTSKPDPVFVSCSTSMTVLDALKTSDTFRVNKNVNDVKKEMVILRADRAAVKMDFPCCLIKKDEILKISFIKKEIKDFAAQETQARLSSPRTDLVTFYIKTAGKKNMKFIMKNNELTNKAEYVCVYAFKGEEVETALKCDGRFSDTIFQKFCNLALESKEGAKKVQLCKFEMSNPVEYLDKKTFQIIAKGDTRPENQKKLTEVRKEPDVALAAASEKSDPGQHTNGTEQKTIQEGKPKFAGPSAIGHATENSSGIFPGDSGNSFSSDIENFLQSLFEDVLKKLKQQNKWEVQKYLEKGYDKGVQCFTEVNKVRQVMTLSDSVCLIKVENSAQGTGFLVFDRFILTNAHVVKDFVHSPPEHPHTIKLSKTLTAVFNYEVSGSDAKVLSVKDDVVAYGYETNDRRRFHDFALLELEAVPDDCTELFERYKHVSPPKRGGIYIVGHPNGEVKKMDPCFIIGSEKQLQSINKHISENVSCPYVSWGCWPYLHQNRITYDTCFFHGSSGSPVFDEHCCLIGMHSGGFHYEEGQRDRSVIEFAYSMQSIIDAIVAQVKTRSDILKLLSKFKSINANFGLGPLEDTCGENMPVNEENEKAEKMEVDP</sequence>
<dbReference type="Ensembl" id="ENSCCRT00020034895.1">
    <property type="protein sequence ID" value="ENSCCRP00020031892.1"/>
    <property type="gene ID" value="ENSCCRG00020014458.1"/>
</dbReference>
<organism evidence="2 3">
    <name type="scientific">Cyprinus carpio</name>
    <name type="common">Common carp</name>
    <dbReference type="NCBI Taxonomy" id="7962"/>
    <lineage>
        <taxon>Eukaryota</taxon>
        <taxon>Metazoa</taxon>
        <taxon>Chordata</taxon>
        <taxon>Craniata</taxon>
        <taxon>Vertebrata</taxon>
        <taxon>Euteleostomi</taxon>
        <taxon>Actinopterygii</taxon>
        <taxon>Neopterygii</taxon>
        <taxon>Teleostei</taxon>
        <taxon>Ostariophysi</taxon>
        <taxon>Cypriniformes</taxon>
        <taxon>Cyprinidae</taxon>
        <taxon>Cyprininae</taxon>
        <taxon>Cyprinus</taxon>
    </lineage>
</organism>
<dbReference type="PANTHER" id="PTHR14389:SF3">
    <property type="entry name" value="PROTEIN FAM111A-LIKE"/>
    <property type="match status" value="1"/>
</dbReference>
<dbReference type="Gene3D" id="2.40.10.10">
    <property type="entry name" value="Trypsin-like serine proteases"/>
    <property type="match status" value="2"/>
</dbReference>
<dbReference type="GO" id="GO:0000785">
    <property type="term" value="C:chromatin"/>
    <property type="evidence" value="ECO:0007669"/>
    <property type="project" value="TreeGrafter"/>
</dbReference>
<protein>
    <submittedName>
        <fullName evidence="2">Uncharacterized protein</fullName>
    </submittedName>
</protein>
<feature type="compositionally biased region" description="Basic and acidic residues" evidence="1">
    <location>
        <begin position="335"/>
        <end position="348"/>
    </location>
</feature>